<accession>A0A3N6Q5I3</accession>
<feature type="region of interest" description="Disordered" evidence="1">
    <location>
        <begin position="1"/>
        <end position="22"/>
    </location>
</feature>
<gene>
    <name evidence="3" type="ORF">DY000_02042367</name>
    <name evidence="2" type="ORF">F2Q70_00036952</name>
</gene>
<proteinExistence type="predicted"/>
<name>A0A3N6Q5I3_BRACR</name>
<evidence type="ECO:0000313" key="2">
    <source>
        <dbReference type="EMBL" id="KAF2587595.1"/>
    </source>
</evidence>
<dbReference type="EMBL" id="QGKV02001507">
    <property type="protein sequence ID" value="KAF3531378.1"/>
    <property type="molecule type" value="Genomic_DNA"/>
</dbReference>
<comment type="caution">
    <text evidence="2">The sequence shown here is derived from an EMBL/GenBank/DDBJ whole genome shotgun (WGS) entry which is preliminary data.</text>
</comment>
<evidence type="ECO:0000313" key="3">
    <source>
        <dbReference type="EMBL" id="KAF3531378.1"/>
    </source>
</evidence>
<reference evidence="3 4" key="3">
    <citation type="journal article" date="2020" name="BMC Genomics">
        <title>Intraspecific diversification of the crop wild relative Brassica cretica Lam. using demographic model selection.</title>
        <authorList>
            <person name="Kioukis A."/>
            <person name="Michalopoulou V.A."/>
            <person name="Briers L."/>
            <person name="Pirintsos S."/>
            <person name="Studholme D.J."/>
            <person name="Pavlidis P."/>
            <person name="Sarris P.F."/>
        </authorList>
    </citation>
    <scope>NUCLEOTIDE SEQUENCE [LARGE SCALE GENOMIC DNA]</scope>
    <source>
        <strain evidence="4">cv. PFS-1207/04</strain>
        <strain evidence="3">PFS-1207/04</strain>
    </source>
</reference>
<reference evidence="2" key="1">
    <citation type="submission" date="2019-12" db="EMBL/GenBank/DDBJ databases">
        <title>Genome sequencing and annotation of Brassica cretica.</title>
        <authorList>
            <person name="Studholme D.J."/>
            <person name="Sarris P.F."/>
        </authorList>
    </citation>
    <scope>NUCLEOTIDE SEQUENCE</scope>
    <source>
        <strain evidence="2">PFS-102/07</strain>
        <tissue evidence="2">Leaf</tissue>
    </source>
</reference>
<dbReference type="Proteomes" id="UP000266723">
    <property type="component" value="Unassembled WGS sequence"/>
</dbReference>
<dbReference type="EMBL" id="QGKY02000246">
    <property type="protein sequence ID" value="KAF2587595.1"/>
    <property type="molecule type" value="Genomic_DNA"/>
</dbReference>
<evidence type="ECO:0000256" key="1">
    <source>
        <dbReference type="SAM" id="MobiDB-lite"/>
    </source>
</evidence>
<dbReference type="AlphaFoldDB" id="A0A3N6Q5I3"/>
<keyword evidence="4" id="KW-1185">Reference proteome</keyword>
<reference evidence="3" key="2">
    <citation type="submission" date="2019-12" db="EMBL/GenBank/DDBJ databases">
        <authorList>
            <person name="Studholme D.J."/>
            <person name="Sarris P."/>
        </authorList>
    </citation>
    <scope>NUCLEOTIDE SEQUENCE</scope>
    <source>
        <strain evidence="3">PFS-1207/04</strain>
        <tissue evidence="3">Leaf</tissue>
    </source>
</reference>
<sequence length="66" mass="7100">MVFSRGPRTRIRASSSLEEPSQPIDDSELEILSLSVLAVALTGTAATNHSWVAANQDVSMALLFIK</sequence>
<evidence type="ECO:0000313" key="4">
    <source>
        <dbReference type="Proteomes" id="UP000266723"/>
    </source>
</evidence>
<protein>
    <submittedName>
        <fullName evidence="2">Uncharacterized protein</fullName>
    </submittedName>
</protein>
<organism evidence="2">
    <name type="scientific">Brassica cretica</name>
    <name type="common">Mustard</name>
    <dbReference type="NCBI Taxonomy" id="69181"/>
    <lineage>
        <taxon>Eukaryota</taxon>
        <taxon>Viridiplantae</taxon>
        <taxon>Streptophyta</taxon>
        <taxon>Embryophyta</taxon>
        <taxon>Tracheophyta</taxon>
        <taxon>Spermatophyta</taxon>
        <taxon>Magnoliopsida</taxon>
        <taxon>eudicotyledons</taxon>
        <taxon>Gunneridae</taxon>
        <taxon>Pentapetalae</taxon>
        <taxon>rosids</taxon>
        <taxon>malvids</taxon>
        <taxon>Brassicales</taxon>
        <taxon>Brassicaceae</taxon>
        <taxon>Brassiceae</taxon>
        <taxon>Brassica</taxon>
    </lineage>
</organism>